<keyword evidence="4" id="KW-1185">Reference proteome</keyword>
<evidence type="ECO:0000256" key="1">
    <source>
        <dbReference type="SAM" id="Coils"/>
    </source>
</evidence>
<proteinExistence type="predicted"/>
<dbReference type="RefSeq" id="WP_068662940.1">
    <property type="nucleotide sequence ID" value="NZ_LYPB01000049.1"/>
</dbReference>
<dbReference type="Gene3D" id="3.40.50.10140">
    <property type="entry name" value="Toll/interleukin-1 receptor homology (TIR) domain"/>
    <property type="match status" value="1"/>
</dbReference>
<protein>
    <recommendedName>
        <fullName evidence="2">TIR domain-containing protein</fullName>
    </recommendedName>
</protein>
<dbReference type="AlphaFoldDB" id="A0A198AIP0"/>
<reference evidence="3 4" key="1">
    <citation type="submission" date="2016-05" db="EMBL/GenBank/DDBJ databases">
        <title>Paenibacillus sp. 1ZS3-15 nov., isolated from the rhizosphere soil.</title>
        <authorList>
            <person name="Zhang X.X."/>
            <person name="Zhang J."/>
        </authorList>
    </citation>
    <scope>NUCLEOTIDE SEQUENCE [LARGE SCALE GENOMIC DNA]</scope>
    <source>
        <strain evidence="3 4">1ZS3-15</strain>
    </source>
</reference>
<accession>A0A198AIP0</accession>
<dbReference type="Proteomes" id="UP000078454">
    <property type="component" value="Unassembled WGS sequence"/>
</dbReference>
<organism evidence="3 4">
    <name type="scientific">Paenibacillus oryzisoli</name>
    <dbReference type="NCBI Taxonomy" id="1850517"/>
    <lineage>
        <taxon>Bacteria</taxon>
        <taxon>Bacillati</taxon>
        <taxon>Bacillota</taxon>
        <taxon>Bacilli</taxon>
        <taxon>Bacillales</taxon>
        <taxon>Paenibacillaceae</taxon>
        <taxon>Paenibacillus</taxon>
    </lineage>
</organism>
<dbReference type="InterPro" id="IPR000157">
    <property type="entry name" value="TIR_dom"/>
</dbReference>
<feature type="domain" description="TIR" evidence="2">
    <location>
        <begin position="1"/>
        <end position="146"/>
    </location>
</feature>
<name>A0A198AIP0_9BACL</name>
<dbReference type="EMBL" id="LYPB01000049">
    <property type="protein sequence ID" value="OAS21369.1"/>
    <property type="molecule type" value="Genomic_DNA"/>
</dbReference>
<dbReference type="Pfam" id="PF13676">
    <property type="entry name" value="TIR_2"/>
    <property type="match status" value="1"/>
</dbReference>
<comment type="caution">
    <text evidence="3">The sequence shown here is derived from an EMBL/GenBank/DDBJ whole genome shotgun (WGS) entry which is preliminary data.</text>
</comment>
<dbReference type="InterPro" id="IPR035897">
    <property type="entry name" value="Toll_tir_struct_dom_sf"/>
</dbReference>
<evidence type="ECO:0000313" key="4">
    <source>
        <dbReference type="Proteomes" id="UP000078454"/>
    </source>
</evidence>
<dbReference type="SUPFAM" id="SSF52200">
    <property type="entry name" value="Toll/Interleukin receptor TIR domain"/>
    <property type="match status" value="1"/>
</dbReference>
<gene>
    <name evidence="3" type="ORF">A8708_31370</name>
</gene>
<dbReference type="SMART" id="SM00255">
    <property type="entry name" value="TIR"/>
    <property type="match status" value="1"/>
</dbReference>
<dbReference type="GO" id="GO:0007165">
    <property type="term" value="P:signal transduction"/>
    <property type="evidence" value="ECO:0007669"/>
    <property type="project" value="InterPro"/>
</dbReference>
<evidence type="ECO:0000313" key="3">
    <source>
        <dbReference type="EMBL" id="OAS21369.1"/>
    </source>
</evidence>
<dbReference type="PROSITE" id="PS50104">
    <property type="entry name" value="TIR"/>
    <property type="match status" value="1"/>
</dbReference>
<feature type="coiled-coil region" evidence="1">
    <location>
        <begin position="181"/>
        <end position="215"/>
    </location>
</feature>
<keyword evidence="1" id="KW-0175">Coiled coil</keyword>
<evidence type="ECO:0000259" key="2">
    <source>
        <dbReference type="PROSITE" id="PS50104"/>
    </source>
</evidence>
<sequence length="352" mass="40561">MSKIFISHASADSEMVNALMDMIQSQFNLTRENFFNTSDEQLTAGGNWIEQIRQAMHESTLIMPIITPSYLESAFCICELGAAWVNVANLLPLIVAPLDYTALDATPYRRWLQTIQLDSEKGLSQLFDAINDRKIGSGANSTRFISRARDFRKDKLLPFIKAMNEREVVTPALVKQLRSDVGRYKEAYELAEVDEKNLREENNKLRQMKDAEEVKQMDYEKMDEWETFMDLVEKVKDALRPLRRIAVSVLYYNRKAGMFDPGFIADEDDNATLNALDSEGMAIWNDGWRMDKGHPYIEEATAALNELQAVIEKYGKSIEKRFREENPGVRFGLDYSPFWEALFIVRITHPQK</sequence>
<dbReference type="OrthoDB" id="4772211at2"/>